<dbReference type="Proteomes" id="UP000606786">
    <property type="component" value="Unassembled WGS sequence"/>
</dbReference>
<dbReference type="EMBL" id="CAJHJT010000001">
    <property type="protein sequence ID" value="CAD6992844.1"/>
    <property type="molecule type" value="Genomic_DNA"/>
</dbReference>
<evidence type="ECO:0000256" key="1">
    <source>
        <dbReference type="SAM" id="SignalP"/>
    </source>
</evidence>
<accession>A0A811U1B4</accession>
<evidence type="ECO:0000313" key="3">
    <source>
        <dbReference type="Proteomes" id="UP000606786"/>
    </source>
</evidence>
<reference evidence="2" key="1">
    <citation type="submission" date="2020-11" db="EMBL/GenBank/DDBJ databases">
        <authorList>
            <person name="Whitehead M."/>
        </authorList>
    </citation>
    <scope>NUCLEOTIDE SEQUENCE</scope>
    <source>
        <strain evidence="2">EGII</strain>
    </source>
</reference>
<gene>
    <name evidence="2" type="ORF">CCAP1982_LOCUS1679</name>
</gene>
<name>A0A811U1B4_CERCA</name>
<sequence>SFSACTVLLGRCWWGVDTPCTAAMPTSAQCVTVNDDNNAQIKKFGKKYLHIPLAVKMLNDVNYFTANTTLMLPPATSFLYDSSKCSTAKQQSWQQQQTAIRKLMI</sequence>
<keyword evidence="1" id="KW-0732">Signal</keyword>
<proteinExistence type="predicted"/>
<dbReference type="AlphaFoldDB" id="A0A811U1B4"/>
<feature type="non-terminal residue" evidence="2">
    <location>
        <position position="105"/>
    </location>
</feature>
<protein>
    <submittedName>
        <fullName evidence="2">(Mediterranean fruit fly) hypothetical protein</fullName>
    </submittedName>
</protein>
<comment type="caution">
    <text evidence="2">The sequence shown here is derived from an EMBL/GenBank/DDBJ whole genome shotgun (WGS) entry which is preliminary data.</text>
</comment>
<feature type="chain" id="PRO_5032743859" evidence="1">
    <location>
        <begin position="24"/>
        <end position="105"/>
    </location>
</feature>
<organism evidence="2 3">
    <name type="scientific">Ceratitis capitata</name>
    <name type="common">Mediterranean fruit fly</name>
    <name type="synonym">Tephritis capitata</name>
    <dbReference type="NCBI Taxonomy" id="7213"/>
    <lineage>
        <taxon>Eukaryota</taxon>
        <taxon>Metazoa</taxon>
        <taxon>Ecdysozoa</taxon>
        <taxon>Arthropoda</taxon>
        <taxon>Hexapoda</taxon>
        <taxon>Insecta</taxon>
        <taxon>Pterygota</taxon>
        <taxon>Neoptera</taxon>
        <taxon>Endopterygota</taxon>
        <taxon>Diptera</taxon>
        <taxon>Brachycera</taxon>
        <taxon>Muscomorpha</taxon>
        <taxon>Tephritoidea</taxon>
        <taxon>Tephritidae</taxon>
        <taxon>Ceratitis</taxon>
        <taxon>Ceratitis</taxon>
    </lineage>
</organism>
<evidence type="ECO:0000313" key="2">
    <source>
        <dbReference type="EMBL" id="CAD6992844.1"/>
    </source>
</evidence>
<keyword evidence="3" id="KW-1185">Reference proteome</keyword>
<feature type="signal peptide" evidence="1">
    <location>
        <begin position="1"/>
        <end position="23"/>
    </location>
</feature>